<keyword evidence="3 6" id="KW-0812">Transmembrane</keyword>
<keyword evidence="5 6" id="KW-0472">Membrane</keyword>
<proteinExistence type="inferred from homology"/>
<evidence type="ECO:0000313" key="10">
    <source>
        <dbReference type="EMBL" id="CAB4976433.1"/>
    </source>
</evidence>
<gene>
    <name evidence="8" type="ORF">UFOPK2683_00297</name>
    <name evidence="9" type="ORF">UFOPK3605_00663</name>
    <name evidence="10" type="ORF">UFOPK3897_00838</name>
    <name evidence="11" type="ORF">UFOPK4121_00671</name>
</gene>
<evidence type="ECO:0000256" key="6">
    <source>
        <dbReference type="SAM" id="Phobius"/>
    </source>
</evidence>
<evidence type="ECO:0000256" key="5">
    <source>
        <dbReference type="ARBA" id="ARBA00023136"/>
    </source>
</evidence>
<feature type="transmembrane region" description="Helical" evidence="6">
    <location>
        <begin position="6"/>
        <end position="24"/>
    </location>
</feature>
<dbReference type="PANTHER" id="PTHR43507">
    <property type="entry name" value="NADH-UBIQUINONE OXIDOREDUCTASE CHAIN 4"/>
    <property type="match status" value="1"/>
</dbReference>
<accession>A0A6J7GLH7</accession>
<sequence length="530" mass="58336">MPDFPILTAIVVTPIIGSALMTLIPARRPEITRIVALLFTVATLGLSIWLLWNFKVGDPNFQYVENYEWIPGLGARFILGVDGISIFMVVITALLMPIGLLASANHVDHRVKAFFGWFLVLETAIMGIFLSLDLIGFFVFWEFMLVPMYFLIQGWGHDNRRYAATKFFLYTAVGSALMLACTLVLGFLHEASTGLLTFDFRILAAWGFGGLSITTETILFLGFMAAFAIKAPLFPFHTWLPDVHTEAPTAGSVVLAGVIIKMGAYGFIRFSFELFPRATVNLAPLLLITAVIGILYGSIVAAMQRDLKRLVAYSSVAHMGFVILGLASLTVIGLNGATFIMVSHPLTTGALFLIIGFIYERRHTRQIDELGGIWKPAPVLTALFIMAMFAGIGLPGFSGFVGEFLALAGTFISQRPYAVIAAVGVVLAAVYMLWAFQRVFTGKPTGENAKMTDATKREILLVAPLLALSLFLGLYPKPVLERIEPTVRQKIALLEQKTDYRQKRPHGFDSNKFGGESYKDLAKKALKEQQ</sequence>
<feature type="transmembrane region" description="Helical" evidence="6">
    <location>
        <begin position="114"/>
        <end position="132"/>
    </location>
</feature>
<comment type="subcellular location">
    <subcellularLocation>
        <location evidence="1">Membrane</location>
        <topology evidence="1">Multi-pass membrane protein</topology>
    </subcellularLocation>
</comment>
<feature type="domain" description="NADH:quinone oxidoreductase/Mrp antiporter transmembrane" evidence="7">
    <location>
        <begin position="131"/>
        <end position="425"/>
    </location>
</feature>
<feature type="transmembrane region" description="Helical" evidence="6">
    <location>
        <begin position="282"/>
        <end position="303"/>
    </location>
</feature>
<feature type="transmembrane region" description="Helical" evidence="6">
    <location>
        <begin position="31"/>
        <end position="52"/>
    </location>
</feature>
<dbReference type="InterPro" id="IPR010227">
    <property type="entry name" value="NADH_Q_OxRdtase_chainM/4"/>
</dbReference>
<evidence type="ECO:0000313" key="9">
    <source>
        <dbReference type="EMBL" id="CAB4904279.1"/>
    </source>
</evidence>
<feature type="transmembrane region" description="Helical" evidence="6">
    <location>
        <begin position="310"/>
        <end position="332"/>
    </location>
</feature>
<dbReference type="GO" id="GO:0008137">
    <property type="term" value="F:NADH dehydrogenase (ubiquinone) activity"/>
    <property type="evidence" value="ECO:0007669"/>
    <property type="project" value="InterPro"/>
</dbReference>
<evidence type="ECO:0000256" key="3">
    <source>
        <dbReference type="ARBA" id="ARBA00022692"/>
    </source>
</evidence>
<feature type="transmembrane region" description="Helical" evidence="6">
    <location>
        <begin position="138"/>
        <end position="155"/>
    </location>
</feature>
<keyword evidence="4 6" id="KW-1133">Transmembrane helix</keyword>
<evidence type="ECO:0000259" key="7">
    <source>
        <dbReference type="Pfam" id="PF00361"/>
    </source>
</evidence>
<dbReference type="GO" id="GO:0048039">
    <property type="term" value="F:ubiquinone binding"/>
    <property type="evidence" value="ECO:0007669"/>
    <property type="project" value="TreeGrafter"/>
</dbReference>
<dbReference type="AlphaFoldDB" id="A0A6J7GLH7"/>
<feature type="transmembrane region" description="Helical" evidence="6">
    <location>
        <begin position="338"/>
        <end position="359"/>
    </location>
</feature>
<evidence type="ECO:0000256" key="4">
    <source>
        <dbReference type="ARBA" id="ARBA00022989"/>
    </source>
</evidence>
<evidence type="ECO:0000313" key="11">
    <source>
        <dbReference type="EMBL" id="CAB5021230.1"/>
    </source>
</evidence>
<dbReference type="GO" id="GO:0042773">
    <property type="term" value="P:ATP synthesis coupled electron transport"/>
    <property type="evidence" value="ECO:0007669"/>
    <property type="project" value="InterPro"/>
</dbReference>
<dbReference type="Pfam" id="PF00361">
    <property type="entry name" value="Proton_antipo_M"/>
    <property type="match status" value="1"/>
</dbReference>
<dbReference type="PANTHER" id="PTHR43507:SF1">
    <property type="entry name" value="NADH-UBIQUINONE OXIDOREDUCTASE CHAIN 4"/>
    <property type="match status" value="1"/>
</dbReference>
<dbReference type="GO" id="GO:0015990">
    <property type="term" value="P:electron transport coupled proton transport"/>
    <property type="evidence" value="ECO:0007669"/>
    <property type="project" value="TreeGrafter"/>
</dbReference>
<feature type="transmembrane region" description="Helical" evidence="6">
    <location>
        <begin position="417"/>
        <end position="436"/>
    </location>
</feature>
<feature type="transmembrane region" description="Helical" evidence="6">
    <location>
        <begin position="457"/>
        <end position="475"/>
    </location>
</feature>
<comment type="similarity">
    <text evidence="2">Belongs to the complex I subunit 4 family.</text>
</comment>
<dbReference type="InterPro" id="IPR001750">
    <property type="entry name" value="ND/Mrp_TM"/>
</dbReference>
<dbReference type="EMBL" id="CAFBPQ010000015">
    <property type="protein sequence ID" value="CAB5021230.1"/>
    <property type="molecule type" value="Genomic_DNA"/>
</dbReference>
<feature type="transmembrane region" description="Helical" evidence="6">
    <location>
        <begin position="77"/>
        <end position="102"/>
    </location>
</feature>
<dbReference type="EMBL" id="CAEZYK010000010">
    <property type="protein sequence ID" value="CAB4716427.1"/>
    <property type="molecule type" value="Genomic_DNA"/>
</dbReference>
<reference evidence="9" key="1">
    <citation type="submission" date="2020-05" db="EMBL/GenBank/DDBJ databases">
        <authorList>
            <person name="Chiriac C."/>
            <person name="Salcher M."/>
            <person name="Ghai R."/>
            <person name="Kavagutti S V."/>
        </authorList>
    </citation>
    <scope>NUCLEOTIDE SEQUENCE</scope>
</reference>
<dbReference type="EMBL" id="CAFBOF010000014">
    <property type="protein sequence ID" value="CAB4976433.1"/>
    <property type="molecule type" value="Genomic_DNA"/>
</dbReference>
<feature type="transmembrane region" description="Helical" evidence="6">
    <location>
        <begin position="200"/>
        <end position="229"/>
    </location>
</feature>
<dbReference type="PRINTS" id="PR01437">
    <property type="entry name" value="NUOXDRDTASE4"/>
</dbReference>
<evidence type="ECO:0000256" key="1">
    <source>
        <dbReference type="ARBA" id="ARBA00004141"/>
    </source>
</evidence>
<feature type="transmembrane region" description="Helical" evidence="6">
    <location>
        <begin position="379"/>
        <end position="397"/>
    </location>
</feature>
<feature type="transmembrane region" description="Helical" evidence="6">
    <location>
        <begin position="167"/>
        <end position="188"/>
    </location>
</feature>
<protein>
    <submittedName>
        <fullName evidence="9">Unannotated protein</fullName>
    </submittedName>
</protein>
<dbReference type="GO" id="GO:0016020">
    <property type="term" value="C:membrane"/>
    <property type="evidence" value="ECO:0007669"/>
    <property type="project" value="UniProtKB-SubCell"/>
</dbReference>
<name>A0A6J7GLH7_9ZZZZ</name>
<dbReference type="NCBIfam" id="TIGR01972">
    <property type="entry name" value="NDH_I_M"/>
    <property type="match status" value="1"/>
</dbReference>
<dbReference type="EMBL" id="CAFBMM010000024">
    <property type="protein sequence ID" value="CAB4904279.1"/>
    <property type="molecule type" value="Genomic_DNA"/>
</dbReference>
<dbReference type="GO" id="GO:0003954">
    <property type="term" value="F:NADH dehydrogenase activity"/>
    <property type="evidence" value="ECO:0007669"/>
    <property type="project" value="TreeGrafter"/>
</dbReference>
<organism evidence="9">
    <name type="scientific">freshwater metagenome</name>
    <dbReference type="NCBI Taxonomy" id="449393"/>
    <lineage>
        <taxon>unclassified sequences</taxon>
        <taxon>metagenomes</taxon>
        <taxon>ecological metagenomes</taxon>
    </lineage>
</organism>
<evidence type="ECO:0000313" key="8">
    <source>
        <dbReference type="EMBL" id="CAB4716427.1"/>
    </source>
</evidence>
<dbReference type="InterPro" id="IPR003918">
    <property type="entry name" value="NADH_UbQ_OxRdtase"/>
</dbReference>
<evidence type="ECO:0000256" key="2">
    <source>
        <dbReference type="ARBA" id="ARBA00009025"/>
    </source>
</evidence>
<feature type="transmembrane region" description="Helical" evidence="6">
    <location>
        <begin position="250"/>
        <end position="270"/>
    </location>
</feature>